<dbReference type="FunFam" id="1.10.10.10:FF:000001">
    <property type="entry name" value="LysR family transcriptional regulator"/>
    <property type="match status" value="1"/>
</dbReference>
<evidence type="ECO:0000313" key="7">
    <source>
        <dbReference type="Proteomes" id="UP000236286"/>
    </source>
</evidence>
<dbReference type="RefSeq" id="WP_102843649.1">
    <property type="nucleotide sequence ID" value="NZ_PDZR01000010.1"/>
</dbReference>
<feature type="domain" description="HTH lysR-type" evidence="5">
    <location>
        <begin position="14"/>
        <end position="62"/>
    </location>
</feature>
<proteinExistence type="inferred from homology"/>
<gene>
    <name evidence="6" type="ORF">CR492_10210</name>
</gene>
<dbReference type="EMBL" id="PDZR01000010">
    <property type="protein sequence ID" value="PNG25964.1"/>
    <property type="molecule type" value="Genomic_DNA"/>
</dbReference>
<dbReference type="CDD" id="cd08422">
    <property type="entry name" value="PBP2_CrgA_like"/>
    <property type="match status" value="1"/>
</dbReference>
<keyword evidence="3" id="KW-0238">DNA-binding</keyword>
<dbReference type="InterPro" id="IPR036388">
    <property type="entry name" value="WH-like_DNA-bd_sf"/>
</dbReference>
<dbReference type="PANTHER" id="PTHR30537:SF5">
    <property type="entry name" value="HTH-TYPE TRANSCRIPTIONAL ACTIVATOR TTDR-RELATED"/>
    <property type="match status" value="1"/>
</dbReference>
<dbReference type="OrthoDB" id="9786526at2"/>
<name>A0A2J7TGQ6_METSI</name>
<comment type="caution">
    <text evidence="6">The sequence shown here is derived from an EMBL/GenBank/DDBJ whole genome shotgun (WGS) entry which is preliminary data.</text>
</comment>
<comment type="similarity">
    <text evidence="1">Belongs to the LysR transcriptional regulatory family.</text>
</comment>
<evidence type="ECO:0000256" key="4">
    <source>
        <dbReference type="ARBA" id="ARBA00023163"/>
    </source>
</evidence>
<dbReference type="SUPFAM" id="SSF46785">
    <property type="entry name" value="Winged helix' DNA-binding domain"/>
    <property type="match status" value="1"/>
</dbReference>
<evidence type="ECO:0000259" key="5">
    <source>
        <dbReference type="PROSITE" id="PS50931"/>
    </source>
</evidence>
<evidence type="ECO:0000256" key="3">
    <source>
        <dbReference type="ARBA" id="ARBA00023125"/>
    </source>
</evidence>
<accession>A0A2J7TGQ6</accession>
<dbReference type="InterPro" id="IPR000847">
    <property type="entry name" value="LysR_HTH_N"/>
</dbReference>
<dbReference type="AlphaFoldDB" id="A0A2J7TGQ6"/>
<dbReference type="PROSITE" id="PS50931">
    <property type="entry name" value="HTH_LYSR"/>
    <property type="match status" value="1"/>
</dbReference>
<dbReference type="PRINTS" id="PR00039">
    <property type="entry name" value="HTHLYSR"/>
</dbReference>
<organism evidence="6 7">
    <name type="scientific">Methylocella silvestris</name>
    <dbReference type="NCBI Taxonomy" id="199596"/>
    <lineage>
        <taxon>Bacteria</taxon>
        <taxon>Pseudomonadati</taxon>
        <taxon>Pseudomonadota</taxon>
        <taxon>Alphaproteobacteria</taxon>
        <taxon>Hyphomicrobiales</taxon>
        <taxon>Beijerinckiaceae</taxon>
        <taxon>Methylocella</taxon>
    </lineage>
</organism>
<dbReference type="Pfam" id="PF03466">
    <property type="entry name" value="LysR_substrate"/>
    <property type="match status" value="1"/>
</dbReference>
<dbReference type="InterPro" id="IPR005119">
    <property type="entry name" value="LysR_subst-bd"/>
</dbReference>
<keyword evidence="4" id="KW-0804">Transcription</keyword>
<evidence type="ECO:0000256" key="1">
    <source>
        <dbReference type="ARBA" id="ARBA00009437"/>
    </source>
</evidence>
<dbReference type="PANTHER" id="PTHR30537">
    <property type="entry name" value="HTH-TYPE TRANSCRIPTIONAL REGULATOR"/>
    <property type="match status" value="1"/>
</dbReference>
<evidence type="ECO:0000313" key="6">
    <source>
        <dbReference type="EMBL" id="PNG25964.1"/>
    </source>
</evidence>
<dbReference type="GO" id="GO:0003677">
    <property type="term" value="F:DNA binding"/>
    <property type="evidence" value="ECO:0007669"/>
    <property type="project" value="UniProtKB-KW"/>
</dbReference>
<dbReference type="Gene3D" id="1.10.10.10">
    <property type="entry name" value="Winged helix-like DNA-binding domain superfamily/Winged helix DNA-binding domain"/>
    <property type="match status" value="1"/>
</dbReference>
<protein>
    <submittedName>
        <fullName evidence="6">LysR family transcriptional regulator</fullName>
    </submittedName>
</protein>
<dbReference type="GO" id="GO:0003700">
    <property type="term" value="F:DNA-binding transcription factor activity"/>
    <property type="evidence" value="ECO:0007669"/>
    <property type="project" value="InterPro"/>
</dbReference>
<dbReference type="Pfam" id="PF00126">
    <property type="entry name" value="HTH_1"/>
    <property type="match status" value="1"/>
</dbReference>
<dbReference type="Gene3D" id="3.40.190.290">
    <property type="match status" value="1"/>
</dbReference>
<evidence type="ECO:0000256" key="2">
    <source>
        <dbReference type="ARBA" id="ARBA00023015"/>
    </source>
</evidence>
<sequence>MFNARLLSGVSVMIAVVEAGSFVQAAEALGLTPSGVSRAIARLETRIGIRLFDRNPRAVVLTEEGRRFHSQVAPLLTGIEEAAEEAAGAGATVRGRLKLSLDPWFARIVLAPRLPELTTRFPHLSLEILVSNHREDMMAGGVDLALRFGSPDASALIARKILETRIVTCASPSYLARRGTPQTPEDIANHEALLFRNPQSGRPFSWEFHRREEIVEIAVDGRIVMDDPSTALAACEAGQGLFQSFELGLAQWLASGKLVQVLPEWSDERFPLYAYYPSRRQAPAKLRAFLEFIHLIAANEPAQLTSSPPKEIRPAPSCSG</sequence>
<reference evidence="6 7" key="1">
    <citation type="submission" date="2017-10" db="EMBL/GenBank/DDBJ databases">
        <title>Genome announcement of Methylocella silvestris TVC from permafrost.</title>
        <authorList>
            <person name="Wang J."/>
            <person name="Geng K."/>
            <person name="Ul-Haque F."/>
            <person name="Crombie A.T."/>
            <person name="Street L.E."/>
            <person name="Wookey P.A."/>
            <person name="Murrell J.C."/>
            <person name="Pratscher J."/>
        </authorList>
    </citation>
    <scope>NUCLEOTIDE SEQUENCE [LARGE SCALE GENOMIC DNA]</scope>
    <source>
        <strain evidence="6 7">TVC</strain>
    </source>
</reference>
<dbReference type="InterPro" id="IPR058163">
    <property type="entry name" value="LysR-type_TF_proteobact-type"/>
</dbReference>
<dbReference type="SUPFAM" id="SSF53850">
    <property type="entry name" value="Periplasmic binding protein-like II"/>
    <property type="match status" value="1"/>
</dbReference>
<dbReference type="InterPro" id="IPR036390">
    <property type="entry name" value="WH_DNA-bd_sf"/>
</dbReference>
<keyword evidence="2" id="KW-0805">Transcription regulation</keyword>
<dbReference type="Proteomes" id="UP000236286">
    <property type="component" value="Unassembled WGS sequence"/>
</dbReference>